<evidence type="ECO:0000313" key="2">
    <source>
        <dbReference type="Proteomes" id="UP000672602"/>
    </source>
</evidence>
<accession>A0A8J7V411</accession>
<name>A0A8J7V411_9PROT</name>
<evidence type="ECO:0000313" key="1">
    <source>
        <dbReference type="EMBL" id="MBP5858866.1"/>
    </source>
</evidence>
<reference evidence="1" key="1">
    <citation type="submission" date="2021-04" db="EMBL/GenBank/DDBJ databases">
        <authorList>
            <person name="Zhang D.-C."/>
        </authorList>
    </citation>
    <scope>NUCLEOTIDE SEQUENCE</scope>
    <source>
        <strain evidence="1">CGMCC 1.15697</strain>
    </source>
</reference>
<sequence length="250" mass="26030">MVPSLGWKARIGLIVLASDHTVEFEWRTLMQAAAEAEGGAESIAVHAARIANDPEITTRSLAAMEARITATADLLLPGAAFDVIAYGCTSAAMLIGPDRVRDLVRAARPGVAVTEPVSAALAAFGSLGVTRVAMLTPYMPEVDECLRTGFEAHGLAIPRMGSFSIPNDNDASRISPDSLFDAGMALAGDPAVEGLFVSCTSIRLAPVIGRLEAALGKPVTSSNMALGWHALRLAGAEASLAGHGRLFEPR</sequence>
<protein>
    <submittedName>
        <fullName evidence="1">Asp/Glu racemase</fullName>
    </submittedName>
</protein>
<organism evidence="1 2">
    <name type="scientific">Marivibrio halodurans</name>
    <dbReference type="NCBI Taxonomy" id="2039722"/>
    <lineage>
        <taxon>Bacteria</taxon>
        <taxon>Pseudomonadati</taxon>
        <taxon>Pseudomonadota</taxon>
        <taxon>Alphaproteobacteria</taxon>
        <taxon>Rhodospirillales</taxon>
        <taxon>Rhodospirillaceae</taxon>
        <taxon>Marivibrio</taxon>
    </lineage>
</organism>
<dbReference type="Gene3D" id="3.40.50.12500">
    <property type="match status" value="1"/>
</dbReference>
<proteinExistence type="predicted"/>
<gene>
    <name evidence="1" type="ORF">KAJ83_17740</name>
</gene>
<dbReference type="InterPro" id="IPR026286">
    <property type="entry name" value="MaiA/AMDase"/>
</dbReference>
<dbReference type="InterPro" id="IPR053714">
    <property type="entry name" value="Iso_Racemase_Enz_sf"/>
</dbReference>
<dbReference type="AlphaFoldDB" id="A0A8J7V411"/>
<dbReference type="Pfam" id="PF17645">
    <property type="entry name" value="Amdase"/>
    <property type="match status" value="1"/>
</dbReference>
<dbReference type="PANTHER" id="PTHR40267:SF1">
    <property type="entry name" value="BLR3294 PROTEIN"/>
    <property type="match status" value="1"/>
</dbReference>
<dbReference type="EMBL" id="JAGMWN010000012">
    <property type="protein sequence ID" value="MBP5858866.1"/>
    <property type="molecule type" value="Genomic_DNA"/>
</dbReference>
<keyword evidence="2" id="KW-1185">Reference proteome</keyword>
<dbReference type="PIRSF" id="PIRSF015736">
    <property type="entry name" value="MI"/>
    <property type="match status" value="1"/>
</dbReference>
<comment type="caution">
    <text evidence="1">The sequence shown here is derived from an EMBL/GenBank/DDBJ whole genome shotgun (WGS) entry which is preliminary data.</text>
</comment>
<dbReference type="Proteomes" id="UP000672602">
    <property type="component" value="Unassembled WGS sequence"/>
</dbReference>
<dbReference type="PANTHER" id="PTHR40267">
    <property type="entry name" value="BLR3294 PROTEIN"/>
    <property type="match status" value="1"/>
</dbReference>